<accession>A0ABU6ZTY8</accession>
<keyword evidence="2" id="KW-1185">Reference proteome</keyword>
<dbReference type="Proteomes" id="UP001341840">
    <property type="component" value="Unassembled WGS sequence"/>
</dbReference>
<comment type="caution">
    <text evidence="1">The sequence shown here is derived from an EMBL/GenBank/DDBJ whole genome shotgun (WGS) entry which is preliminary data.</text>
</comment>
<protein>
    <submittedName>
        <fullName evidence="1">Uncharacterized protein</fullName>
    </submittedName>
</protein>
<dbReference type="EMBL" id="JASCZI010273885">
    <property type="protein sequence ID" value="MED6225444.1"/>
    <property type="molecule type" value="Genomic_DNA"/>
</dbReference>
<proteinExistence type="predicted"/>
<organism evidence="1 2">
    <name type="scientific">Stylosanthes scabra</name>
    <dbReference type="NCBI Taxonomy" id="79078"/>
    <lineage>
        <taxon>Eukaryota</taxon>
        <taxon>Viridiplantae</taxon>
        <taxon>Streptophyta</taxon>
        <taxon>Embryophyta</taxon>
        <taxon>Tracheophyta</taxon>
        <taxon>Spermatophyta</taxon>
        <taxon>Magnoliopsida</taxon>
        <taxon>eudicotyledons</taxon>
        <taxon>Gunneridae</taxon>
        <taxon>Pentapetalae</taxon>
        <taxon>rosids</taxon>
        <taxon>fabids</taxon>
        <taxon>Fabales</taxon>
        <taxon>Fabaceae</taxon>
        <taxon>Papilionoideae</taxon>
        <taxon>50 kb inversion clade</taxon>
        <taxon>dalbergioids sensu lato</taxon>
        <taxon>Dalbergieae</taxon>
        <taxon>Pterocarpus clade</taxon>
        <taxon>Stylosanthes</taxon>
    </lineage>
</organism>
<name>A0ABU6ZTY8_9FABA</name>
<gene>
    <name evidence="1" type="ORF">PIB30_093775</name>
</gene>
<evidence type="ECO:0000313" key="1">
    <source>
        <dbReference type="EMBL" id="MED6225444.1"/>
    </source>
</evidence>
<evidence type="ECO:0000313" key="2">
    <source>
        <dbReference type="Proteomes" id="UP001341840"/>
    </source>
</evidence>
<sequence>MASGRGGQQLVPDPDINRLNGSHHVAGAIGFQGERPEFNTRNSELVARAAAVRPSPTPGDIGDLPEVLPLLSTQLNGLGQISQDTHARRMLDFRNELDRFVWTPYMAPQWRVMEPRWVNEVGEIETWLATVPIVLFMYVRFHHVDRVKRQFWE</sequence>
<reference evidence="1 2" key="1">
    <citation type="journal article" date="2023" name="Plants (Basel)">
        <title>Bridging the Gap: Combining Genomics and Transcriptomics Approaches to Understand Stylosanthes scabra, an Orphan Legume from the Brazilian Caatinga.</title>
        <authorList>
            <person name="Ferreira-Neto J.R.C."/>
            <person name="da Silva M.D."/>
            <person name="Binneck E."/>
            <person name="de Melo N.F."/>
            <person name="da Silva R.H."/>
            <person name="de Melo A.L.T.M."/>
            <person name="Pandolfi V."/>
            <person name="Bustamante F.O."/>
            <person name="Brasileiro-Vidal A.C."/>
            <person name="Benko-Iseppon A.M."/>
        </authorList>
    </citation>
    <scope>NUCLEOTIDE SEQUENCE [LARGE SCALE GENOMIC DNA]</scope>
    <source>
        <tissue evidence="1">Leaves</tissue>
    </source>
</reference>